<dbReference type="Proteomes" id="UP000319094">
    <property type="component" value="Unassembled WGS sequence"/>
</dbReference>
<keyword evidence="3" id="KW-1185">Reference proteome</keyword>
<dbReference type="OrthoDB" id="4775404at2"/>
<evidence type="ECO:0000256" key="1">
    <source>
        <dbReference type="SAM" id="Phobius"/>
    </source>
</evidence>
<dbReference type="Pfam" id="PF20118">
    <property type="entry name" value="DUF6508"/>
    <property type="match status" value="1"/>
</dbReference>
<feature type="transmembrane region" description="Helical" evidence="1">
    <location>
        <begin position="181"/>
        <end position="203"/>
    </location>
</feature>
<name>A0A542Y4N1_9MICO</name>
<keyword evidence="1" id="KW-0472">Membrane</keyword>
<dbReference type="AlphaFoldDB" id="A0A542Y4N1"/>
<evidence type="ECO:0000313" key="2">
    <source>
        <dbReference type="EMBL" id="TQL43019.1"/>
    </source>
</evidence>
<reference evidence="2 3" key="1">
    <citation type="submission" date="2019-06" db="EMBL/GenBank/DDBJ databases">
        <title>Sequencing the genomes of 1000 actinobacteria strains.</title>
        <authorList>
            <person name="Klenk H.-P."/>
        </authorList>
    </citation>
    <scope>NUCLEOTIDE SEQUENCE [LARGE SCALE GENOMIC DNA]</scope>
    <source>
        <strain evidence="2 3">DSM 8803</strain>
    </source>
</reference>
<gene>
    <name evidence="2" type="ORF">FB468_1033</name>
</gene>
<organism evidence="2 3">
    <name type="scientific">Leucobacter komagatae</name>
    <dbReference type="NCBI Taxonomy" id="55969"/>
    <lineage>
        <taxon>Bacteria</taxon>
        <taxon>Bacillati</taxon>
        <taxon>Actinomycetota</taxon>
        <taxon>Actinomycetes</taxon>
        <taxon>Micrococcales</taxon>
        <taxon>Microbacteriaceae</taxon>
        <taxon>Leucobacter</taxon>
    </lineage>
</organism>
<feature type="transmembrane region" description="Helical" evidence="1">
    <location>
        <begin position="215"/>
        <end position="238"/>
    </location>
</feature>
<dbReference type="EMBL" id="VFON01000001">
    <property type="protein sequence ID" value="TQL43019.1"/>
    <property type="molecule type" value="Genomic_DNA"/>
</dbReference>
<proteinExistence type="predicted"/>
<keyword evidence="1" id="KW-0812">Transmembrane</keyword>
<comment type="caution">
    <text evidence="2">The sequence shown here is derived from an EMBL/GenBank/DDBJ whole genome shotgun (WGS) entry which is preliminary data.</text>
</comment>
<dbReference type="InterPro" id="IPR045425">
    <property type="entry name" value="DUF6508"/>
</dbReference>
<protein>
    <submittedName>
        <fullName evidence="2">Uncharacterized protein</fullName>
    </submittedName>
</protein>
<accession>A0A542Y4N1</accession>
<dbReference type="RefSeq" id="WP_141886391.1">
    <property type="nucleotide sequence ID" value="NZ_BAAAUY010000014.1"/>
</dbReference>
<sequence>MEARQRIVTGIELLENGYVVEWTPSKEAEPGVHTVPYPNYDRRLLEALWGALELVGTDYNYTDRVDEVRELSVPGMTRSQLSTFLTWVQRSERFCDGAIDGFVKDGRVLQGLRRAVELEGGTAQLVERAPSLGARESEPNVHGEPAGSRAKPVMGRAGLLVFLGSLLLTYVGTASNVIPGAGWAIGLLVALGGGVVLSIVSLARRERRGAAIATLVMSLGLPFAVFVGFAVFFTFFYVA</sequence>
<keyword evidence="1" id="KW-1133">Transmembrane helix</keyword>
<feature type="transmembrane region" description="Helical" evidence="1">
    <location>
        <begin position="157"/>
        <end position="175"/>
    </location>
</feature>
<evidence type="ECO:0000313" key="3">
    <source>
        <dbReference type="Proteomes" id="UP000319094"/>
    </source>
</evidence>